<feature type="compositionally biased region" description="Low complexity" evidence="1">
    <location>
        <begin position="65"/>
        <end position="76"/>
    </location>
</feature>
<proteinExistence type="predicted"/>
<keyword evidence="3" id="KW-1185">Reference proteome</keyword>
<gene>
    <name evidence="2" type="ORF">ACFOVS_03770</name>
</gene>
<feature type="region of interest" description="Disordered" evidence="1">
    <location>
        <begin position="61"/>
        <end position="96"/>
    </location>
</feature>
<accession>A0ABV8E4F2</accession>
<reference evidence="3" key="1">
    <citation type="journal article" date="2019" name="Int. J. Syst. Evol. Microbiol.">
        <title>The Global Catalogue of Microorganisms (GCM) 10K type strain sequencing project: providing services to taxonomists for standard genome sequencing and annotation.</title>
        <authorList>
            <consortium name="The Broad Institute Genomics Platform"/>
            <consortium name="The Broad Institute Genome Sequencing Center for Infectious Disease"/>
            <person name="Wu L."/>
            <person name="Ma J."/>
        </authorList>
    </citation>
    <scope>NUCLEOTIDE SEQUENCE [LARGE SCALE GENOMIC DNA]</scope>
    <source>
        <strain evidence="3">TBRC 5781</strain>
    </source>
</reference>
<evidence type="ECO:0000313" key="3">
    <source>
        <dbReference type="Proteomes" id="UP001595697"/>
    </source>
</evidence>
<dbReference type="Proteomes" id="UP001595697">
    <property type="component" value="Unassembled WGS sequence"/>
</dbReference>
<dbReference type="RefSeq" id="WP_247261814.1">
    <property type="nucleotide sequence ID" value="NZ_JALJQZ010000028.1"/>
</dbReference>
<evidence type="ECO:0000313" key="2">
    <source>
        <dbReference type="EMBL" id="MFC3967256.1"/>
    </source>
</evidence>
<dbReference type="EMBL" id="JBHSBD010000014">
    <property type="protein sequence ID" value="MFC3967256.1"/>
    <property type="molecule type" value="Genomic_DNA"/>
</dbReference>
<evidence type="ECO:0000256" key="1">
    <source>
        <dbReference type="SAM" id="MobiDB-lite"/>
    </source>
</evidence>
<feature type="compositionally biased region" description="Polar residues" evidence="1">
    <location>
        <begin position="80"/>
        <end position="96"/>
    </location>
</feature>
<sequence>MALGAASDVKQKLGIDMKPAAEQSMQAYRDGLIEQGKIAEGDARGIVVRLMGILNFHVSPTIVDPGQPRQAQPAADPQKHTSLQQSSNIRLTQNITTPNPKLAALKARRDEARAIQKAKARSLHDVGRGLA</sequence>
<comment type="caution">
    <text evidence="2">The sequence shown here is derived from an EMBL/GenBank/DDBJ whole genome shotgun (WGS) entry which is preliminary data.</text>
</comment>
<name>A0ABV8E4F2_9HYPH</name>
<organism evidence="2 3">
    <name type="scientific">Rhizobium lemnae</name>
    <dbReference type="NCBI Taxonomy" id="1214924"/>
    <lineage>
        <taxon>Bacteria</taxon>
        <taxon>Pseudomonadati</taxon>
        <taxon>Pseudomonadota</taxon>
        <taxon>Alphaproteobacteria</taxon>
        <taxon>Hyphomicrobiales</taxon>
        <taxon>Rhizobiaceae</taxon>
        <taxon>Rhizobium/Agrobacterium group</taxon>
        <taxon>Rhizobium</taxon>
    </lineage>
</organism>
<protein>
    <submittedName>
        <fullName evidence="2">Uncharacterized protein</fullName>
    </submittedName>
</protein>